<keyword evidence="4" id="KW-0732">Signal</keyword>
<proteinExistence type="predicted"/>
<dbReference type="InterPro" id="IPR036770">
    <property type="entry name" value="Ankyrin_rpt-contain_sf"/>
</dbReference>
<dbReference type="PROSITE" id="PS51257">
    <property type="entry name" value="PROKAR_LIPOPROTEIN"/>
    <property type="match status" value="1"/>
</dbReference>
<dbReference type="SUPFAM" id="SSF48403">
    <property type="entry name" value="Ankyrin repeat"/>
    <property type="match status" value="1"/>
</dbReference>
<sequence length="195" mass="20874">MQTTYLKTGKFFSSLILILALASTVACQQAKQEGTESKVVAEKPKVSIQEAAFFGNTDAIKQHIAAKSDLNEKDDYGSTPLHIAATFGKTDAAILLIEGGADINATSADGSTPLHTAAFFGRVEIVKALLAKNAKLAIKNSYDATALESVSAPFEALKPMYDQISKSLGPLGLKLDYEQLQANRKVIAELIKNQQ</sequence>
<keyword evidence="2 3" id="KW-0040">ANK repeat</keyword>
<evidence type="ECO:0000256" key="1">
    <source>
        <dbReference type="ARBA" id="ARBA00022737"/>
    </source>
</evidence>
<protein>
    <recommendedName>
        <fullName evidence="7">Ankyrin repeat domain-containing protein</fullName>
    </recommendedName>
</protein>
<feature type="signal peptide" evidence="4">
    <location>
        <begin position="1"/>
        <end position="28"/>
    </location>
</feature>
<dbReference type="Proteomes" id="UP000636010">
    <property type="component" value="Unassembled WGS sequence"/>
</dbReference>
<evidence type="ECO:0000256" key="4">
    <source>
        <dbReference type="SAM" id="SignalP"/>
    </source>
</evidence>
<evidence type="ECO:0000256" key="2">
    <source>
        <dbReference type="ARBA" id="ARBA00023043"/>
    </source>
</evidence>
<dbReference type="PROSITE" id="PS50297">
    <property type="entry name" value="ANK_REP_REGION"/>
    <property type="match status" value="2"/>
</dbReference>
<feature type="repeat" description="ANK" evidence="3">
    <location>
        <begin position="76"/>
        <end position="108"/>
    </location>
</feature>
<accession>A0ABQ1N5J0</accession>
<gene>
    <name evidence="5" type="ORF">GCM10011506_45700</name>
</gene>
<keyword evidence="6" id="KW-1185">Reference proteome</keyword>
<feature type="repeat" description="ANK" evidence="3">
    <location>
        <begin position="109"/>
        <end position="141"/>
    </location>
</feature>
<evidence type="ECO:0000313" key="5">
    <source>
        <dbReference type="EMBL" id="GGC54885.1"/>
    </source>
</evidence>
<dbReference type="Gene3D" id="1.25.40.20">
    <property type="entry name" value="Ankyrin repeat-containing domain"/>
    <property type="match status" value="2"/>
</dbReference>
<dbReference type="PROSITE" id="PS50088">
    <property type="entry name" value="ANK_REPEAT"/>
    <property type="match status" value="2"/>
</dbReference>
<reference evidence="6" key="1">
    <citation type="journal article" date="2019" name="Int. J. Syst. Evol. Microbiol.">
        <title>The Global Catalogue of Microorganisms (GCM) 10K type strain sequencing project: providing services to taxonomists for standard genome sequencing and annotation.</title>
        <authorList>
            <consortium name="The Broad Institute Genomics Platform"/>
            <consortium name="The Broad Institute Genome Sequencing Center for Infectious Disease"/>
            <person name="Wu L."/>
            <person name="Ma J."/>
        </authorList>
    </citation>
    <scope>NUCLEOTIDE SEQUENCE [LARGE SCALE GENOMIC DNA]</scope>
    <source>
        <strain evidence="6">CGMCC 1.10832</strain>
    </source>
</reference>
<organism evidence="5 6">
    <name type="scientific">Marivirga lumbricoides</name>
    <dbReference type="NCBI Taxonomy" id="1046115"/>
    <lineage>
        <taxon>Bacteria</taxon>
        <taxon>Pseudomonadati</taxon>
        <taxon>Bacteroidota</taxon>
        <taxon>Cytophagia</taxon>
        <taxon>Cytophagales</taxon>
        <taxon>Marivirgaceae</taxon>
        <taxon>Marivirga</taxon>
    </lineage>
</organism>
<dbReference type="EMBL" id="BMEC01000021">
    <property type="protein sequence ID" value="GGC54885.1"/>
    <property type="molecule type" value="Genomic_DNA"/>
</dbReference>
<evidence type="ECO:0000313" key="6">
    <source>
        <dbReference type="Proteomes" id="UP000636010"/>
    </source>
</evidence>
<dbReference type="SMART" id="SM00248">
    <property type="entry name" value="ANK"/>
    <property type="match status" value="2"/>
</dbReference>
<name>A0ABQ1N5J0_9BACT</name>
<dbReference type="PANTHER" id="PTHR24171">
    <property type="entry name" value="ANKYRIN REPEAT DOMAIN-CONTAINING PROTEIN 39-RELATED"/>
    <property type="match status" value="1"/>
</dbReference>
<comment type="caution">
    <text evidence="5">The sequence shown here is derived from an EMBL/GenBank/DDBJ whole genome shotgun (WGS) entry which is preliminary data.</text>
</comment>
<dbReference type="RefSeq" id="WP_188467674.1">
    <property type="nucleotide sequence ID" value="NZ_BAABHU010000021.1"/>
</dbReference>
<dbReference type="InterPro" id="IPR002110">
    <property type="entry name" value="Ankyrin_rpt"/>
</dbReference>
<dbReference type="Pfam" id="PF12796">
    <property type="entry name" value="Ank_2"/>
    <property type="match status" value="1"/>
</dbReference>
<keyword evidence="1" id="KW-0677">Repeat</keyword>
<feature type="chain" id="PRO_5045283271" description="Ankyrin repeat domain-containing protein" evidence="4">
    <location>
        <begin position="29"/>
        <end position="195"/>
    </location>
</feature>
<evidence type="ECO:0000256" key="3">
    <source>
        <dbReference type="PROSITE-ProRule" id="PRU00023"/>
    </source>
</evidence>
<evidence type="ECO:0008006" key="7">
    <source>
        <dbReference type="Google" id="ProtNLM"/>
    </source>
</evidence>